<dbReference type="STRING" id="717774.Marme_0830"/>
<dbReference type="CDD" id="cd00130">
    <property type="entry name" value="PAS"/>
    <property type="match status" value="2"/>
</dbReference>
<dbReference type="EMBL" id="CP002583">
    <property type="protein sequence ID" value="ADZ90108.1"/>
    <property type="molecule type" value="Genomic_DNA"/>
</dbReference>
<evidence type="ECO:0000313" key="6">
    <source>
        <dbReference type="EMBL" id="ADZ90108.1"/>
    </source>
</evidence>
<dbReference type="PANTHER" id="PTHR24422:SF10">
    <property type="entry name" value="CHEMOTAXIS PROTEIN METHYLTRANSFERASE 2"/>
    <property type="match status" value="1"/>
</dbReference>
<accession>F2K355</accession>
<dbReference type="RefSeq" id="WP_013660013.1">
    <property type="nucleotide sequence ID" value="NC_015276.1"/>
</dbReference>
<dbReference type="GO" id="GO:0004888">
    <property type="term" value="F:transmembrane signaling receptor activity"/>
    <property type="evidence" value="ECO:0007669"/>
    <property type="project" value="InterPro"/>
</dbReference>
<dbReference type="InterPro" id="IPR013655">
    <property type="entry name" value="PAS_fold_3"/>
</dbReference>
<dbReference type="Pfam" id="PF08447">
    <property type="entry name" value="PAS_3"/>
    <property type="match status" value="1"/>
</dbReference>
<dbReference type="InterPro" id="IPR000700">
    <property type="entry name" value="PAS-assoc_C"/>
</dbReference>
<dbReference type="PROSITE" id="PS50111">
    <property type="entry name" value="CHEMOTAXIS_TRANSDUC_2"/>
    <property type="match status" value="1"/>
</dbReference>
<evidence type="ECO:0000256" key="2">
    <source>
        <dbReference type="PROSITE-ProRule" id="PRU00284"/>
    </source>
</evidence>
<dbReference type="SUPFAM" id="SSF58104">
    <property type="entry name" value="Methyl-accepting chemotaxis protein (MCP) signaling domain"/>
    <property type="match status" value="1"/>
</dbReference>
<dbReference type="HOGENOM" id="CLU_000445_107_26_6"/>
<dbReference type="Pfam" id="PF13426">
    <property type="entry name" value="PAS_9"/>
    <property type="match status" value="1"/>
</dbReference>
<feature type="domain" description="PAS" evidence="4">
    <location>
        <begin position="41"/>
        <end position="65"/>
    </location>
</feature>
<proteinExistence type="predicted"/>
<feature type="domain" description="PAC" evidence="5">
    <location>
        <begin position="214"/>
        <end position="266"/>
    </location>
</feature>
<dbReference type="InterPro" id="IPR001610">
    <property type="entry name" value="PAC"/>
</dbReference>
<keyword evidence="7" id="KW-1185">Reference proteome</keyword>
<dbReference type="SMART" id="SM00086">
    <property type="entry name" value="PAC"/>
    <property type="match status" value="2"/>
</dbReference>
<dbReference type="eggNOG" id="COG0840">
    <property type="taxonomic scope" value="Bacteria"/>
</dbReference>
<dbReference type="Pfam" id="PF00015">
    <property type="entry name" value="MCPsignal"/>
    <property type="match status" value="1"/>
</dbReference>
<keyword evidence="1 2" id="KW-0807">Transducer</keyword>
<dbReference type="OrthoDB" id="9765776at2"/>
<dbReference type="InterPro" id="IPR000014">
    <property type="entry name" value="PAS"/>
</dbReference>
<protein>
    <submittedName>
        <fullName evidence="6">Methyl-accepting chemotaxis sensory transducer with Pas/Pac sensor</fullName>
    </submittedName>
</protein>
<dbReference type="NCBIfam" id="TIGR00229">
    <property type="entry name" value="sensory_box"/>
    <property type="match status" value="2"/>
</dbReference>
<dbReference type="GO" id="GO:0016020">
    <property type="term" value="C:membrane"/>
    <property type="evidence" value="ECO:0007669"/>
    <property type="project" value="InterPro"/>
</dbReference>
<dbReference type="Gene3D" id="1.10.287.950">
    <property type="entry name" value="Methyl-accepting chemotaxis protein"/>
    <property type="match status" value="1"/>
</dbReference>
<evidence type="ECO:0000259" key="5">
    <source>
        <dbReference type="PROSITE" id="PS50113"/>
    </source>
</evidence>
<evidence type="ECO:0000256" key="1">
    <source>
        <dbReference type="ARBA" id="ARBA00023224"/>
    </source>
</evidence>
<dbReference type="GO" id="GO:0007165">
    <property type="term" value="P:signal transduction"/>
    <property type="evidence" value="ECO:0007669"/>
    <property type="project" value="UniProtKB-KW"/>
</dbReference>
<dbReference type="KEGG" id="mme:Marme_0830"/>
<dbReference type="SMART" id="SM00283">
    <property type="entry name" value="MA"/>
    <property type="match status" value="1"/>
</dbReference>
<dbReference type="InterPro" id="IPR050903">
    <property type="entry name" value="Bact_Chemotaxis_MeTrfase"/>
</dbReference>
<dbReference type="SMART" id="SM00091">
    <property type="entry name" value="PAS"/>
    <property type="match status" value="2"/>
</dbReference>
<dbReference type="InterPro" id="IPR035965">
    <property type="entry name" value="PAS-like_dom_sf"/>
</dbReference>
<dbReference type="PROSITE" id="PS50112">
    <property type="entry name" value="PAS"/>
    <property type="match status" value="1"/>
</dbReference>
<dbReference type="InterPro" id="IPR004089">
    <property type="entry name" value="MCPsignal_dom"/>
</dbReference>
<dbReference type="GO" id="GO:0006935">
    <property type="term" value="P:chemotaxis"/>
    <property type="evidence" value="ECO:0007669"/>
    <property type="project" value="InterPro"/>
</dbReference>
<feature type="domain" description="Methyl-accepting transducer" evidence="3">
    <location>
        <begin position="251"/>
        <end position="436"/>
    </location>
</feature>
<dbReference type="Gene3D" id="3.30.450.20">
    <property type="entry name" value="PAS domain"/>
    <property type="match status" value="2"/>
</dbReference>
<dbReference type="PATRIC" id="fig|717774.3.peg.867"/>
<evidence type="ECO:0000259" key="4">
    <source>
        <dbReference type="PROSITE" id="PS50112"/>
    </source>
</evidence>
<dbReference type="CDD" id="cd11386">
    <property type="entry name" value="MCP_signal"/>
    <property type="match status" value="1"/>
</dbReference>
<gene>
    <name evidence="6" type="ordered locus">Marme_0830</name>
</gene>
<name>F2K355_MARM1</name>
<evidence type="ECO:0000313" key="7">
    <source>
        <dbReference type="Proteomes" id="UP000001062"/>
    </source>
</evidence>
<reference evidence="6 7" key="1">
    <citation type="journal article" date="2012" name="Stand. Genomic Sci.">
        <title>Complete genome sequence of the melanogenic marine bacterium Marinomonas mediterranea type strain (MMB-1(T)).</title>
        <authorList>
            <person name="Lucas-Elio P."/>
            <person name="Goodwin L."/>
            <person name="Woyke T."/>
            <person name="Pitluck S."/>
            <person name="Nolan M."/>
            <person name="Kyrpides N.C."/>
            <person name="Detter J.C."/>
            <person name="Copeland A."/>
            <person name="Teshima H."/>
            <person name="Bruce D."/>
            <person name="Detter C."/>
            <person name="Tapia R."/>
            <person name="Han S."/>
            <person name="Land M.L."/>
            <person name="Ivanova N."/>
            <person name="Mikhailova N."/>
            <person name="Johnston A.W."/>
            <person name="Sanchez-Amat A."/>
        </authorList>
    </citation>
    <scope>NUCLEOTIDE SEQUENCE [LARGE SCALE GENOMIC DNA]</scope>
    <source>
        <strain evidence="7">ATCC 700492 / JCM 21426 / NBRC 103028 / MMB-1</strain>
    </source>
</reference>
<dbReference type="PROSITE" id="PS50113">
    <property type="entry name" value="PAC"/>
    <property type="match status" value="1"/>
</dbReference>
<evidence type="ECO:0000259" key="3">
    <source>
        <dbReference type="PROSITE" id="PS50111"/>
    </source>
</evidence>
<dbReference type="PANTHER" id="PTHR24422">
    <property type="entry name" value="CHEMOTAXIS PROTEIN METHYLTRANSFERASE"/>
    <property type="match status" value="1"/>
</dbReference>
<organism evidence="6 7">
    <name type="scientific">Marinomonas mediterranea (strain ATCC 700492 / JCM 21426 / NBRC 103028 / MMB-1)</name>
    <dbReference type="NCBI Taxonomy" id="717774"/>
    <lineage>
        <taxon>Bacteria</taxon>
        <taxon>Pseudomonadati</taxon>
        <taxon>Pseudomonadota</taxon>
        <taxon>Gammaproteobacteria</taxon>
        <taxon>Oceanospirillales</taxon>
        <taxon>Oceanospirillaceae</taxon>
        <taxon>Marinomonas</taxon>
    </lineage>
</organism>
<dbReference type="AlphaFoldDB" id="F2K355"/>
<dbReference type="InterPro" id="IPR004090">
    <property type="entry name" value="Chemotax_Me-accpt_rcpt"/>
</dbReference>
<dbReference type="SUPFAM" id="SSF55785">
    <property type="entry name" value="PYP-like sensor domain (PAS domain)"/>
    <property type="match status" value="2"/>
</dbReference>
<sequence length="436" mass="48040">MFSFRSSNKAAENTNKKANQSDTALVQAMLRYCATIFFTPDGKILDANPLFLKAVGYELDEIVGKHHRIFCDAKETNSPKYSQFWTKLANGSHHEGCFLRKRKDGEEIWLEASYFPITEDGVVTKVAKIATDVTENIKNSQTQEAILTALDKSSAVVQFTPDGEILTANSNFVATLGYHSVDQLIGNHHRIFCFDEFYDENPNFWRELGSGQFKSGLFKRRSQDGSIIWIEGTYNPITDDNGKVVKVVKFASDITERVEKQLEIQKAAEVAHSTSVETAQVSERGADILKETVLSSESIAQGTQKASELIEELNQQSEEISKIVTTIGAIADQTNLLALNAAIEAARAGEQGRGFAVVADEVRTLAARTSTSTEEITAMVDKNTSLVNNTRESMQDVKDKVSSNAQRISEAEVIIDEILKGAEHVSIVVGDLVKTS</sequence>
<dbReference type="Proteomes" id="UP000001062">
    <property type="component" value="Chromosome"/>
</dbReference>
<dbReference type="PRINTS" id="PR00260">
    <property type="entry name" value="CHEMTRNSDUCR"/>
</dbReference>